<dbReference type="EMBL" id="FUZA01000002">
    <property type="protein sequence ID" value="SKB77220.1"/>
    <property type="molecule type" value="Genomic_DNA"/>
</dbReference>
<dbReference type="AlphaFoldDB" id="A0A1T5E0D0"/>
<dbReference type="OrthoDB" id="959036at2"/>
<reference evidence="2" key="1">
    <citation type="submission" date="2017-02" db="EMBL/GenBank/DDBJ databases">
        <authorList>
            <person name="Varghese N."/>
            <person name="Submissions S."/>
        </authorList>
    </citation>
    <scope>NUCLEOTIDE SEQUENCE [LARGE SCALE GENOMIC DNA]</scope>
    <source>
        <strain evidence="2">DSM 22270</strain>
    </source>
</reference>
<proteinExistence type="predicted"/>
<keyword evidence="2" id="KW-1185">Reference proteome</keyword>
<gene>
    <name evidence="1" type="ORF">SAMN05660293_02044</name>
</gene>
<dbReference type="Proteomes" id="UP000190897">
    <property type="component" value="Unassembled WGS sequence"/>
</dbReference>
<organism evidence="1 2">
    <name type="scientific">Dyadobacter psychrophilus</name>
    <dbReference type="NCBI Taxonomy" id="651661"/>
    <lineage>
        <taxon>Bacteria</taxon>
        <taxon>Pseudomonadati</taxon>
        <taxon>Bacteroidota</taxon>
        <taxon>Cytophagia</taxon>
        <taxon>Cytophagales</taxon>
        <taxon>Spirosomataceae</taxon>
        <taxon>Dyadobacter</taxon>
    </lineage>
</organism>
<evidence type="ECO:0000313" key="2">
    <source>
        <dbReference type="Proteomes" id="UP000190897"/>
    </source>
</evidence>
<name>A0A1T5E0D0_9BACT</name>
<dbReference type="RefSeq" id="WP_082214560.1">
    <property type="nucleotide sequence ID" value="NZ_FUZA01000002.1"/>
</dbReference>
<evidence type="ECO:0000313" key="1">
    <source>
        <dbReference type="EMBL" id="SKB77220.1"/>
    </source>
</evidence>
<sequence>MITFHNLLLGHRDRTNAVIGKYVDKYKTSGDAITVMIWNTFVLENARDVIAELTQSGAEVFHQAIINKIKLESRDYEAIREVNLDAASKYQQELKALFDRIS</sequence>
<protein>
    <submittedName>
        <fullName evidence="1">Uncharacterized protein</fullName>
    </submittedName>
</protein>
<accession>A0A1T5E0D0</accession>